<dbReference type="SUPFAM" id="SSF48557">
    <property type="entry name" value="L-aspartase-like"/>
    <property type="match status" value="1"/>
</dbReference>
<dbReference type="GO" id="GO:0005737">
    <property type="term" value="C:cytoplasm"/>
    <property type="evidence" value="ECO:0007669"/>
    <property type="project" value="UniProtKB-SubCell"/>
</dbReference>
<dbReference type="PANTHER" id="PTHR11444">
    <property type="entry name" value="ASPARTATEAMMONIA/ARGININOSUCCINATE/ADENYLOSUCCINATE LYASE"/>
    <property type="match status" value="1"/>
</dbReference>
<dbReference type="GO" id="GO:0006099">
    <property type="term" value="P:tricarboxylic acid cycle"/>
    <property type="evidence" value="ECO:0007669"/>
    <property type="project" value="UniProtKB-UniRule"/>
</dbReference>
<organism evidence="6 7">
    <name type="scientific">Pseudobacter ginsenosidimutans</name>
    <dbReference type="NCBI Taxonomy" id="661488"/>
    <lineage>
        <taxon>Bacteria</taxon>
        <taxon>Pseudomonadati</taxon>
        <taxon>Bacteroidota</taxon>
        <taxon>Chitinophagia</taxon>
        <taxon>Chitinophagales</taxon>
        <taxon>Chitinophagaceae</taxon>
        <taxon>Pseudobacter</taxon>
    </lineage>
</organism>
<feature type="domain" description="Fumarase C C-terminal" evidence="5">
    <location>
        <begin position="410"/>
        <end position="462"/>
    </location>
</feature>
<keyword evidence="3" id="KW-0963">Cytoplasm</keyword>
<keyword evidence="7" id="KW-1185">Reference proteome</keyword>
<evidence type="ECO:0000313" key="7">
    <source>
        <dbReference type="Proteomes" id="UP000293874"/>
    </source>
</evidence>
<evidence type="ECO:0000256" key="1">
    <source>
        <dbReference type="ARBA" id="ARBA00009084"/>
    </source>
</evidence>
<comment type="subcellular location">
    <subcellularLocation>
        <location evidence="3">Cytoplasm</location>
    </subcellularLocation>
</comment>
<comment type="caution">
    <text evidence="6">The sequence shown here is derived from an EMBL/GenBank/DDBJ whole genome shotgun (WGS) entry which is preliminary data.</text>
</comment>
<dbReference type="Pfam" id="PF10415">
    <property type="entry name" value="FumaraseC_C"/>
    <property type="match status" value="1"/>
</dbReference>
<dbReference type="PANTHER" id="PTHR11444:SF1">
    <property type="entry name" value="FUMARATE HYDRATASE, MITOCHONDRIAL"/>
    <property type="match status" value="1"/>
</dbReference>
<evidence type="ECO:0000256" key="3">
    <source>
        <dbReference type="HAMAP-Rule" id="MF_00743"/>
    </source>
</evidence>
<feature type="binding site" evidence="3">
    <location>
        <position position="189"/>
    </location>
    <ligand>
        <name>substrate</name>
    </ligand>
</feature>
<dbReference type="OrthoDB" id="9802809at2"/>
<dbReference type="CDD" id="cd01362">
    <property type="entry name" value="Fumarase_classII"/>
    <property type="match status" value="1"/>
</dbReference>
<dbReference type="Gene3D" id="1.20.200.10">
    <property type="entry name" value="Fumarase/aspartase (Central domain)"/>
    <property type="match status" value="1"/>
</dbReference>
<dbReference type="FunFam" id="1.10.275.10:FF:000001">
    <property type="entry name" value="Fumarate hydratase, mitochondrial"/>
    <property type="match status" value="1"/>
</dbReference>
<evidence type="ECO:0000256" key="2">
    <source>
        <dbReference type="ARBA" id="ARBA00023239"/>
    </source>
</evidence>
<dbReference type="GO" id="GO:0006106">
    <property type="term" value="P:fumarate metabolic process"/>
    <property type="evidence" value="ECO:0007669"/>
    <property type="project" value="InterPro"/>
</dbReference>
<dbReference type="NCBIfam" id="TIGR00979">
    <property type="entry name" value="fumC_II"/>
    <property type="match status" value="1"/>
</dbReference>
<dbReference type="HAMAP" id="MF_00743">
    <property type="entry name" value="FumaraseC"/>
    <property type="match status" value="1"/>
</dbReference>
<dbReference type="InterPro" id="IPR018951">
    <property type="entry name" value="Fumarase_C_C"/>
</dbReference>
<dbReference type="PROSITE" id="PS00163">
    <property type="entry name" value="FUMARATE_LYASES"/>
    <property type="match status" value="1"/>
</dbReference>
<feature type="binding site" evidence="3">
    <location>
        <begin position="99"/>
        <end position="101"/>
    </location>
    <ligand>
        <name>substrate</name>
    </ligand>
</feature>
<comment type="catalytic activity">
    <reaction evidence="3">
        <text>(S)-malate = fumarate + H2O</text>
        <dbReference type="Rhea" id="RHEA:12460"/>
        <dbReference type="ChEBI" id="CHEBI:15377"/>
        <dbReference type="ChEBI" id="CHEBI:15589"/>
        <dbReference type="ChEBI" id="CHEBI:29806"/>
        <dbReference type="EC" id="4.2.1.2"/>
    </reaction>
</comment>
<dbReference type="FunFam" id="1.10.40.30:FF:000002">
    <property type="entry name" value="Fumarate hydratase class II"/>
    <property type="match status" value="1"/>
</dbReference>
<proteinExistence type="inferred from homology"/>
<sequence length="466" mass="50545">MEYRIEKDTMGEVKVPIDAYFGAQTQRSIDNFKIAQDINRMPKEIIRAFAYLKKAAAITNFEAGVLPQEKSDLIGQVCDEILAGKLDDSFPLVVWQTGSGTQSNMNVNEVVAYRGHVIKGGKLTDKEKFLAPNDDVNKSQSSNDTFPTAMHIAAYKMLLEVTIPGIEKLRNTLAEKSAKYMEVVKIGRTHFMDATPLTVGQEFSGYVAQLDHGIRAIKNTLSHLSELALGGTAVGTGINTPPHYSENVAKHIAQLTGLPFITARNKFEALAAHDAIVESHGALKTVAVSLMKIANDIRMLSSGPRAGIGELFIPDNEPGSSIMPGKVNPTQCEALTMIAAQVMGNDVAIGIGGATGHFELNVFKPVMIYNFLHSARLIGEGCVSFNDKCAVGIEPIEANIKKHVDNSLMLVTALNTKIGYYKAAEIAQTAHKNGTTLKEEAVRLGYVTPEEFDQWVIPGNMVGKIS</sequence>
<comment type="similarity">
    <text evidence="1 3">Belongs to the class-II fumarase/aspartase family. Fumarase subfamily.</text>
</comment>
<name>A0A4Q7MYZ6_9BACT</name>
<comment type="caution">
    <text evidence="3">Lacks conserved residue(s) required for the propagation of feature annotation.</text>
</comment>
<dbReference type="GO" id="GO:0006108">
    <property type="term" value="P:malate metabolic process"/>
    <property type="evidence" value="ECO:0007669"/>
    <property type="project" value="TreeGrafter"/>
</dbReference>
<comment type="subunit">
    <text evidence="3">Homotetramer.</text>
</comment>
<comment type="miscellaneous">
    <text evidence="3">There are 2 substrate-binding sites: the catalytic A site, and the non-catalytic B site that may play a role in the transfer of substrate or product between the active site and the solvent. Alternatively, the B site may bind allosteric effectors.</text>
</comment>
<comment type="function">
    <text evidence="3">Involved in the TCA cycle. Catalyzes the stereospecific interconversion of fumarate to L-malate.</text>
</comment>
<dbReference type="InterPro" id="IPR024083">
    <property type="entry name" value="Fumarase/histidase_N"/>
</dbReference>
<dbReference type="Proteomes" id="UP000293874">
    <property type="component" value="Unassembled WGS sequence"/>
</dbReference>
<dbReference type="InterPro" id="IPR020557">
    <property type="entry name" value="Fumarate_lyase_CS"/>
</dbReference>
<dbReference type="UniPathway" id="UPA00223">
    <property type="reaction ID" value="UER01007"/>
</dbReference>
<dbReference type="AlphaFoldDB" id="A0A4Q7MYZ6"/>
<feature type="binding site" evidence="3">
    <location>
        <begin position="326"/>
        <end position="328"/>
    </location>
    <ligand>
        <name>substrate</name>
    </ligand>
</feature>
<dbReference type="InterPro" id="IPR022761">
    <property type="entry name" value="Fumarate_lyase_N"/>
</dbReference>
<dbReference type="Gene3D" id="1.10.275.10">
    <property type="entry name" value="Fumarase/aspartase (N-terminal domain)"/>
    <property type="match status" value="1"/>
</dbReference>
<feature type="binding site" evidence="3">
    <location>
        <begin position="141"/>
        <end position="143"/>
    </location>
    <ligand>
        <name>substrate</name>
    </ligand>
</feature>
<feature type="domain" description="Fumarate lyase N-terminal" evidence="4">
    <location>
        <begin position="11"/>
        <end position="344"/>
    </location>
</feature>
<evidence type="ECO:0000259" key="5">
    <source>
        <dbReference type="Pfam" id="PF10415"/>
    </source>
</evidence>
<feature type="site" description="Important for catalytic activity" evidence="3">
    <location>
        <position position="333"/>
    </location>
</feature>
<keyword evidence="2 3" id="KW-0456">Lyase</keyword>
<feature type="active site" description="Proton donor/acceptor" evidence="3">
    <location>
        <position position="190"/>
    </location>
</feature>
<keyword evidence="3" id="KW-0816">Tricarboxylic acid cycle</keyword>
<dbReference type="InterPro" id="IPR008948">
    <property type="entry name" value="L-Aspartase-like"/>
</dbReference>
<dbReference type="InterPro" id="IPR005677">
    <property type="entry name" value="Fum_hydII"/>
</dbReference>
<gene>
    <name evidence="3" type="primary">fumC</name>
    <name evidence="6" type="ORF">EV199_4319</name>
</gene>
<dbReference type="FunFam" id="1.20.200.10:FF:000001">
    <property type="entry name" value="Fumarate hydratase, mitochondrial"/>
    <property type="match status" value="1"/>
</dbReference>
<evidence type="ECO:0000313" key="6">
    <source>
        <dbReference type="EMBL" id="RZS72400.1"/>
    </source>
</evidence>
<evidence type="ECO:0000259" key="4">
    <source>
        <dbReference type="Pfam" id="PF00206"/>
    </source>
</evidence>
<dbReference type="InterPro" id="IPR000362">
    <property type="entry name" value="Fumarate_lyase_fam"/>
</dbReference>
<dbReference type="EC" id="4.2.1.2" evidence="3"/>
<feature type="active site" evidence="3">
    <location>
        <position position="320"/>
    </location>
</feature>
<dbReference type="GO" id="GO:0004333">
    <property type="term" value="F:fumarate hydratase activity"/>
    <property type="evidence" value="ECO:0007669"/>
    <property type="project" value="UniProtKB-UniRule"/>
</dbReference>
<feature type="binding site" evidence="3">
    <location>
        <position position="321"/>
    </location>
    <ligand>
        <name>substrate</name>
    </ligand>
</feature>
<protein>
    <recommendedName>
        <fullName evidence="3">Fumarate hydratase class II</fullName>
        <shortName evidence="3">Fumarase C</shortName>
        <ecNumber evidence="3">4.2.1.2</ecNumber>
    </recommendedName>
    <alternativeName>
        <fullName evidence="3">Aerobic fumarase</fullName>
    </alternativeName>
    <alternativeName>
        <fullName evidence="3">Iron-independent fumarase</fullName>
    </alternativeName>
</protein>
<comment type="pathway">
    <text evidence="3">Carbohydrate metabolism; tricarboxylic acid cycle; (S)-malate from fumarate: step 1/1.</text>
</comment>
<dbReference type="Gene3D" id="1.10.40.30">
    <property type="entry name" value="Fumarase/aspartase (C-terminal domain)"/>
    <property type="match status" value="1"/>
</dbReference>
<dbReference type="EMBL" id="SGXA01000002">
    <property type="protein sequence ID" value="RZS72400.1"/>
    <property type="molecule type" value="Genomic_DNA"/>
</dbReference>
<dbReference type="PRINTS" id="PR00149">
    <property type="entry name" value="FUMRATELYASE"/>
</dbReference>
<accession>A0A4Q7MYZ6</accession>
<dbReference type="RefSeq" id="WP_130542816.1">
    <property type="nucleotide sequence ID" value="NZ_CP042431.1"/>
</dbReference>
<dbReference type="Pfam" id="PF00206">
    <property type="entry name" value="Lyase_1"/>
    <property type="match status" value="1"/>
</dbReference>
<reference evidence="6 7" key="1">
    <citation type="submission" date="2019-02" db="EMBL/GenBank/DDBJ databases">
        <title>Genomic Encyclopedia of Type Strains, Phase IV (KMG-IV): sequencing the most valuable type-strain genomes for metagenomic binning, comparative biology and taxonomic classification.</title>
        <authorList>
            <person name="Goeker M."/>
        </authorList>
    </citation>
    <scope>NUCLEOTIDE SEQUENCE [LARGE SCALE GENOMIC DNA]</scope>
    <source>
        <strain evidence="6 7">DSM 18116</strain>
    </source>
</reference>